<protein>
    <recommendedName>
        <fullName evidence="5">PAC domain-containing protein</fullName>
    </recommendedName>
</protein>
<evidence type="ECO:0000256" key="1">
    <source>
        <dbReference type="ARBA" id="ARBA00022630"/>
    </source>
</evidence>
<feature type="compositionally biased region" description="Polar residues" evidence="4">
    <location>
        <begin position="651"/>
        <end position="664"/>
    </location>
</feature>
<dbReference type="InterPro" id="IPR000700">
    <property type="entry name" value="PAS-assoc_C"/>
</dbReference>
<comment type="caution">
    <text evidence="6">The sequence shown here is derived from an EMBL/GenBank/DDBJ whole genome shotgun (WGS) entry which is preliminary data.</text>
</comment>
<dbReference type="InterPro" id="IPR035965">
    <property type="entry name" value="PAS-like_dom_sf"/>
</dbReference>
<keyword evidence="2" id="KW-0288">FMN</keyword>
<evidence type="ECO:0000313" key="7">
    <source>
        <dbReference type="Proteomes" id="UP001345013"/>
    </source>
</evidence>
<name>A0ABR0K5L5_9EURO</name>
<feature type="region of interest" description="Disordered" evidence="4">
    <location>
        <begin position="612"/>
        <end position="713"/>
    </location>
</feature>
<reference evidence="6 7" key="1">
    <citation type="submission" date="2023-08" db="EMBL/GenBank/DDBJ databases">
        <title>Black Yeasts Isolated from many extreme environments.</title>
        <authorList>
            <person name="Coleine C."/>
            <person name="Stajich J.E."/>
            <person name="Selbmann L."/>
        </authorList>
    </citation>
    <scope>NUCLEOTIDE SEQUENCE [LARGE SCALE GENOMIC DNA]</scope>
    <source>
        <strain evidence="6 7">CCFEE 5885</strain>
    </source>
</reference>
<organism evidence="6 7">
    <name type="scientific">Lithohypha guttulata</name>
    <dbReference type="NCBI Taxonomy" id="1690604"/>
    <lineage>
        <taxon>Eukaryota</taxon>
        <taxon>Fungi</taxon>
        <taxon>Dikarya</taxon>
        <taxon>Ascomycota</taxon>
        <taxon>Pezizomycotina</taxon>
        <taxon>Eurotiomycetes</taxon>
        <taxon>Chaetothyriomycetidae</taxon>
        <taxon>Chaetothyriales</taxon>
        <taxon>Trichomeriaceae</taxon>
        <taxon>Lithohypha</taxon>
    </lineage>
</organism>
<dbReference type="Proteomes" id="UP001345013">
    <property type="component" value="Unassembled WGS sequence"/>
</dbReference>
<dbReference type="PROSITE" id="PS50113">
    <property type="entry name" value="PAC"/>
    <property type="match status" value="1"/>
</dbReference>
<dbReference type="Gene3D" id="3.30.450.20">
    <property type="entry name" value="PAS domain"/>
    <property type="match status" value="1"/>
</dbReference>
<accession>A0ABR0K5L5</accession>
<feature type="compositionally biased region" description="Basic and acidic residues" evidence="4">
    <location>
        <begin position="627"/>
        <end position="650"/>
    </location>
</feature>
<feature type="compositionally biased region" description="Polar residues" evidence="4">
    <location>
        <begin position="692"/>
        <end position="713"/>
    </location>
</feature>
<keyword evidence="7" id="KW-1185">Reference proteome</keyword>
<keyword evidence="3" id="KW-0157">Chromophore</keyword>
<feature type="compositionally biased region" description="Polar residues" evidence="4">
    <location>
        <begin position="486"/>
        <end position="496"/>
    </location>
</feature>
<dbReference type="SUPFAM" id="SSF55785">
    <property type="entry name" value="PYP-like sensor domain (PAS domain)"/>
    <property type="match status" value="1"/>
</dbReference>
<feature type="region of interest" description="Disordered" evidence="4">
    <location>
        <begin position="1"/>
        <end position="88"/>
    </location>
</feature>
<evidence type="ECO:0000256" key="2">
    <source>
        <dbReference type="ARBA" id="ARBA00022643"/>
    </source>
</evidence>
<proteinExistence type="predicted"/>
<feature type="domain" description="PAC" evidence="5">
    <location>
        <begin position="333"/>
        <end position="386"/>
    </location>
</feature>
<dbReference type="EMBL" id="JAVRRG010000090">
    <property type="protein sequence ID" value="KAK5087436.1"/>
    <property type="molecule type" value="Genomic_DNA"/>
</dbReference>
<feature type="region of interest" description="Disordered" evidence="4">
    <location>
        <begin position="438"/>
        <end position="497"/>
    </location>
</feature>
<evidence type="ECO:0000256" key="3">
    <source>
        <dbReference type="ARBA" id="ARBA00022991"/>
    </source>
</evidence>
<keyword evidence="1" id="KW-0285">Flavoprotein</keyword>
<feature type="compositionally biased region" description="Basic and acidic residues" evidence="4">
    <location>
        <begin position="29"/>
        <end position="52"/>
    </location>
</feature>
<evidence type="ECO:0000259" key="5">
    <source>
        <dbReference type="PROSITE" id="PS50113"/>
    </source>
</evidence>
<evidence type="ECO:0000256" key="4">
    <source>
        <dbReference type="SAM" id="MobiDB-lite"/>
    </source>
</evidence>
<dbReference type="PANTHER" id="PTHR47429">
    <property type="entry name" value="PROTEIN TWIN LOV 1"/>
    <property type="match status" value="1"/>
</dbReference>
<gene>
    <name evidence="6" type="ORF">LTR24_006705</name>
</gene>
<dbReference type="Pfam" id="PF13426">
    <property type="entry name" value="PAS_9"/>
    <property type="match status" value="1"/>
</dbReference>
<sequence length="713" mass="79600">MSMGMGGPSFDDVPASAAPNKSVTASYSYRDRSRSPSYSERDDQAGRGRRSLESPYQYAKERQSWDGEPDMNGHGHGHRPRDRSGELPRLQLNDTLDELDEEGYNPIGDDDPTSYDLTRPAQAGDTRKSTWNLEKQSQALFSKEHLQVIFGDPSFLLKFTSFLGLQRPHSVPILVHYLDSLKALRALHYANAILEGLDEVPGLPFTKASVDPTTNTALLKRATDAFDHLVREELPAFVTHEYIQVVSASISARISGMLAPHLREASEGLAEVFCLTDPSRPDNPIVFASEEFNRTTQYGLSYVLGRNCRFLQGPYTNPLSVRRLRDAMVAGRQHQEVFLNYRRDGSPFMNLLMTSPLCDARGVVRYFIGAQVDVTGLVKDCAEMESLERLLDKQSRGETVPDHQQPNPEKNDELRELSEMLNMNELGTIRKFGGRMHREVDSDDNDSDNHSNSVASGQPRLLIKDPNTMTPPWHIGESTIDANPEASGSTASNNPMNGKISGRLSGVYNHYLLIRPYPSLRILFASPSQRVPGILQSPFMNKIGGSNRVREELTAAFADGRGVTAKVRWVTKHDEEGRNRWIHCTPLVGVNGQIGVWMVVVVDDERHRIQRERERMGGRIAPPVAPDPRERATPERFDRDRERLKEKDKQQTSYHKVTSQNQSAAPAHRHDYSSGGGSRANTNGVYHGAMGSNRNGSLDGLSNGNQSLESFKL</sequence>
<dbReference type="PANTHER" id="PTHR47429:SF9">
    <property type="entry name" value="PAS DOMAIN-CONTAINING PROTEIN"/>
    <property type="match status" value="1"/>
</dbReference>
<evidence type="ECO:0000313" key="6">
    <source>
        <dbReference type="EMBL" id="KAK5087436.1"/>
    </source>
</evidence>
<dbReference type="InterPro" id="IPR000014">
    <property type="entry name" value="PAS"/>
</dbReference>
<dbReference type="CDD" id="cd00130">
    <property type="entry name" value="PAS"/>
    <property type="match status" value="1"/>
</dbReference>